<proteinExistence type="predicted"/>
<sequence>MAETTPRDELRLALDVPRWAWRCYRRHLPLIAGLSLVPSVQRLLTVRWGEHLPHALALGSEIVVTGTRLVLLLLLWRLAMAGRRPTWANATEFWRAHWPSQLIQAGLLSLAFLTFDVVAERLVGALLPEPARPTYLAVLLFVKNPTVIAFTFVWWIGILRQVLTREEPATAAPRSAPRS</sequence>
<dbReference type="Proteomes" id="UP000198727">
    <property type="component" value="Unassembled WGS sequence"/>
</dbReference>
<feature type="transmembrane region" description="Helical" evidence="1">
    <location>
        <begin position="55"/>
        <end position="76"/>
    </location>
</feature>
<accession>A0A1I5TRE1</accession>
<evidence type="ECO:0000256" key="1">
    <source>
        <dbReference type="SAM" id="Phobius"/>
    </source>
</evidence>
<dbReference type="EMBL" id="FOWW01000003">
    <property type="protein sequence ID" value="SFP85634.1"/>
    <property type="molecule type" value="Genomic_DNA"/>
</dbReference>
<protein>
    <submittedName>
        <fullName evidence="2">Uncharacterized protein</fullName>
    </submittedName>
</protein>
<keyword evidence="1" id="KW-0812">Transmembrane</keyword>
<keyword evidence="1" id="KW-0472">Membrane</keyword>
<feature type="transmembrane region" description="Helical" evidence="1">
    <location>
        <begin position="135"/>
        <end position="156"/>
    </location>
</feature>
<dbReference type="OrthoDB" id="3385690at2"/>
<organism evidence="2 3">
    <name type="scientific">Amycolatopsis arida</name>
    <dbReference type="NCBI Taxonomy" id="587909"/>
    <lineage>
        <taxon>Bacteria</taxon>
        <taxon>Bacillati</taxon>
        <taxon>Actinomycetota</taxon>
        <taxon>Actinomycetes</taxon>
        <taxon>Pseudonocardiales</taxon>
        <taxon>Pseudonocardiaceae</taxon>
        <taxon>Amycolatopsis</taxon>
    </lineage>
</organism>
<evidence type="ECO:0000313" key="2">
    <source>
        <dbReference type="EMBL" id="SFP85634.1"/>
    </source>
</evidence>
<dbReference type="RefSeq" id="WP_092530227.1">
    <property type="nucleotide sequence ID" value="NZ_FOWW01000003.1"/>
</dbReference>
<feature type="transmembrane region" description="Helical" evidence="1">
    <location>
        <begin position="96"/>
        <end position="115"/>
    </location>
</feature>
<gene>
    <name evidence="2" type="ORF">SAMN05421810_103626</name>
</gene>
<name>A0A1I5TRE1_9PSEU</name>
<keyword evidence="1" id="KW-1133">Transmembrane helix</keyword>
<evidence type="ECO:0000313" key="3">
    <source>
        <dbReference type="Proteomes" id="UP000198727"/>
    </source>
</evidence>
<keyword evidence="3" id="KW-1185">Reference proteome</keyword>
<dbReference type="AlphaFoldDB" id="A0A1I5TRE1"/>
<reference evidence="3" key="1">
    <citation type="submission" date="2016-10" db="EMBL/GenBank/DDBJ databases">
        <authorList>
            <person name="Varghese N."/>
            <person name="Submissions S."/>
        </authorList>
    </citation>
    <scope>NUCLEOTIDE SEQUENCE [LARGE SCALE GENOMIC DNA]</scope>
    <source>
        <strain evidence="3">CGMCC 4.5579</strain>
    </source>
</reference>